<dbReference type="Proteomes" id="UP000299102">
    <property type="component" value="Unassembled WGS sequence"/>
</dbReference>
<dbReference type="InterPro" id="IPR031259">
    <property type="entry name" value="ILBP"/>
</dbReference>
<evidence type="ECO:0000256" key="1">
    <source>
        <dbReference type="ARBA" id="ARBA00008390"/>
    </source>
</evidence>
<dbReference type="GO" id="GO:0008289">
    <property type="term" value="F:lipid binding"/>
    <property type="evidence" value="ECO:0007669"/>
    <property type="project" value="InterPro"/>
</dbReference>
<accession>A0A4C1VAU6</accession>
<gene>
    <name evidence="2" type="primary">MFB1</name>
    <name evidence="2" type="ORF">EVAR_82643_1</name>
</gene>
<proteinExistence type="inferred from homology"/>
<evidence type="ECO:0000313" key="2">
    <source>
        <dbReference type="EMBL" id="GBP35709.1"/>
    </source>
</evidence>
<dbReference type="STRING" id="151549.A0A4C1VAU6"/>
<dbReference type="InterPro" id="IPR012674">
    <property type="entry name" value="Calycin"/>
</dbReference>
<dbReference type="PANTHER" id="PTHR11955">
    <property type="entry name" value="FATTY ACID BINDING PROTEIN"/>
    <property type="match status" value="1"/>
</dbReference>
<dbReference type="EMBL" id="BGZK01000308">
    <property type="protein sequence ID" value="GBP35709.1"/>
    <property type="molecule type" value="Genomic_DNA"/>
</dbReference>
<comment type="caution">
    <text evidence="2">The sequence shown here is derived from an EMBL/GenBank/DDBJ whole genome shotgun (WGS) entry which is preliminary data.</text>
</comment>
<dbReference type="SUPFAM" id="SSF50814">
    <property type="entry name" value="Lipocalins"/>
    <property type="match status" value="1"/>
</dbReference>
<sequence>MADFLGKVYKYERSENDEAYLDFLGIQGDNRAAYLNAKPSVKLTKNGDNYTFDIMLGERTISNTFQPGKDFDEQMAPGVTYKSTCIVESNKLLQMQQHPSGKLITITREFSPAEMKATTTAEGWSGSATRYYKAV</sequence>
<reference evidence="2 3" key="1">
    <citation type="journal article" date="2019" name="Commun. Biol.">
        <title>The bagworm genome reveals a unique fibroin gene that provides high tensile strength.</title>
        <authorList>
            <person name="Kono N."/>
            <person name="Nakamura H."/>
            <person name="Ohtoshi R."/>
            <person name="Tomita M."/>
            <person name="Numata K."/>
            <person name="Arakawa K."/>
        </authorList>
    </citation>
    <scope>NUCLEOTIDE SEQUENCE [LARGE SCALE GENOMIC DNA]</scope>
</reference>
<dbReference type="Pfam" id="PF14651">
    <property type="entry name" value="Lipocalin_7"/>
    <property type="match status" value="1"/>
</dbReference>
<dbReference type="Gene3D" id="2.40.128.20">
    <property type="match status" value="1"/>
</dbReference>
<organism evidence="2 3">
    <name type="scientific">Eumeta variegata</name>
    <name type="common">Bagworm moth</name>
    <name type="synonym">Eumeta japonica</name>
    <dbReference type="NCBI Taxonomy" id="151549"/>
    <lineage>
        <taxon>Eukaryota</taxon>
        <taxon>Metazoa</taxon>
        <taxon>Ecdysozoa</taxon>
        <taxon>Arthropoda</taxon>
        <taxon>Hexapoda</taxon>
        <taxon>Insecta</taxon>
        <taxon>Pterygota</taxon>
        <taxon>Neoptera</taxon>
        <taxon>Endopterygota</taxon>
        <taxon>Lepidoptera</taxon>
        <taxon>Glossata</taxon>
        <taxon>Ditrysia</taxon>
        <taxon>Tineoidea</taxon>
        <taxon>Psychidae</taxon>
        <taxon>Oiketicinae</taxon>
        <taxon>Eumeta</taxon>
    </lineage>
</organism>
<keyword evidence="3" id="KW-1185">Reference proteome</keyword>
<comment type="similarity">
    <text evidence="1">Belongs to the calycin superfamily. Fatty-acid binding protein (FABP) family.</text>
</comment>
<dbReference type="AlphaFoldDB" id="A0A4C1VAU6"/>
<protein>
    <submittedName>
        <fullName evidence="2">Fatty acid-binding protein 1</fullName>
    </submittedName>
</protein>
<name>A0A4C1VAU6_EUMVA</name>
<dbReference type="OrthoDB" id="7404178at2759"/>
<evidence type="ECO:0000313" key="3">
    <source>
        <dbReference type="Proteomes" id="UP000299102"/>
    </source>
</evidence>